<gene>
    <name evidence="2" type="ordered locus">LOC_Os12g12980</name>
</gene>
<evidence type="ECO:0000256" key="1">
    <source>
        <dbReference type="SAM" id="MobiDB-lite"/>
    </source>
</evidence>
<feature type="compositionally biased region" description="Basic and acidic residues" evidence="1">
    <location>
        <begin position="1"/>
        <end position="10"/>
    </location>
</feature>
<name>Q2QVF6_ORYSJ</name>
<organism evidence="2">
    <name type="scientific">Oryza sativa subsp. japonica</name>
    <name type="common">Rice</name>
    <dbReference type="NCBI Taxonomy" id="39947"/>
    <lineage>
        <taxon>Eukaryota</taxon>
        <taxon>Viridiplantae</taxon>
        <taxon>Streptophyta</taxon>
        <taxon>Embryophyta</taxon>
        <taxon>Tracheophyta</taxon>
        <taxon>Spermatophyta</taxon>
        <taxon>Magnoliopsida</taxon>
        <taxon>Liliopsida</taxon>
        <taxon>Poales</taxon>
        <taxon>Poaceae</taxon>
        <taxon>BOP clade</taxon>
        <taxon>Oryzoideae</taxon>
        <taxon>Oryzeae</taxon>
        <taxon>Oryzinae</taxon>
        <taxon>Oryza</taxon>
        <taxon>Oryza sativa</taxon>
    </lineage>
</organism>
<protein>
    <submittedName>
        <fullName evidence="2">Uncharacterized protein</fullName>
    </submittedName>
</protein>
<evidence type="ECO:0000313" key="2">
    <source>
        <dbReference type="EMBL" id="ABA96322.1"/>
    </source>
</evidence>
<sequence>MVGRQAREASRSLGGSPSLEQPAVAHPLVVADLKASLLLTVQYNATTTAAIVAAWAADEEEDSGAEVRKMVEIL</sequence>
<reference evidence="2" key="2">
    <citation type="submission" date="2005-04" db="EMBL/GenBank/DDBJ databases">
        <authorList>
            <person name="Buell C.R."/>
            <person name="Wing R.A."/>
            <person name="McCombie W.A."/>
            <person name="Ouyang S."/>
        </authorList>
    </citation>
    <scope>NUCLEOTIDE SEQUENCE</scope>
</reference>
<dbReference type="AlphaFoldDB" id="Q2QVF6"/>
<reference evidence="2" key="1">
    <citation type="journal article" date="2005" name="BMC Biol.">
        <title>The sequence of rice chromosomes 11 and 12, rich in disease resistance genes and recent gene duplications.</title>
        <authorList>
            <consortium name="The rice chromosomes 11 and 12 sequencing consortia"/>
        </authorList>
    </citation>
    <scope>NUCLEOTIDE SEQUENCE [LARGE SCALE GENOMIC DNA]</scope>
</reference>
<dbReference type="EMBL" id="DP000011">
    <property type="protein sequence ID" value="ABA96322.1"/>
    <property type="molecule type" value="Genomic_DNA"/>
</dbReference>
<reference evidence="2" key="3">
    <citation type="submission" date="2006-01" db="EMBL/GenBank/DDBJ databases">
        <authorList>
            <person name="Buell R."/>
        </authorList>
    </citation>
    <scope>NUCLEOTIDE SEQUENCE</scope>
</reference>
<proteinExistence type="predicted"/>
<accession>Q2QVF6</accession>
<feature type="region of interest" description="Disordered" evidence="1">
    <location>
        <begin position="1"/>
        <end position="20"/>
    </location>
</feature>